<evidence type="ECO:0000313" key="2">
    <source>
        <dbReference type="Proteomes" id="UP000694844"/>
    </source>
</evidence>
<feature type="region of interest" description="Disordered" evidence="1">
    <location>
        <begin position="1"/>
        <end position="30"/>
    </location>
</feature>
<dbReference type="RefSeq" id="XP_022336450.1">
    <property type="nucleotide sequence ID" value="XM_022480742.1"/>
</dbReference>
<protein>
    <submittedName>
        <fullName evidence="3">PAXIP1-associated glutamate-rich protein 1-like</fullName>
    </submittedName>
</protein>
<feature type="compositionally biased region" description="Polar residues" evidence="1">
    <location>
        <begin position="207"/>
        <end position="230"/>
    </location>
</feature>
<dbReference type="Proteomes" id="UP000694844">
    <property type="component" value="Chromosome 5"/>
</dbReference>
<proteinExistence type="predicted"/>
<dbReference type="GO" id="GO:0033148">
    <property type="term" value="P:positive regulation of intracellular estrogen receptor signaling pathway"/>
    <property type="evidence" value="ECO:0007669"/>
    <property type="project" value="TreeGrafter"/>
</dbReference>
<dbReference type="GO" id="GO:1902808">
    <property type="term" value="P:positive regulation of cell cycle G1/S phase transition"/>
    <property type="evidence" value="ECO:0007669"/>
    <property type="project" value="TreeGrafter"/>
</dbReference>
<name>A0A8B8E8I1_CRAVI</name>
<feature type="compositionally biased region" description="Polar residues" evidence="1">
    <location>
        <begin position="1"/>
        <end position="12"/>
    </location>
</feature>
<organism evidence="2 3">
    <name type="scientific">Crassostrea virginica</name>
    <name type="common">Eastern oyster</name>
    <dbReference type="NCBI Taxonomy" id="6565"/>
    <lineage>
        <taxon>Eukaryota</taxon>
        <taxon>Metazoa</taxon>
        <taxon>Spiralia</taxon>
        <taxon>Lophotrochozoa</taxon>
        <taxon>Mollusca</taxon>
        <taxon>Bivalvia</taxon>
        <taxon>Autobranchia</taxon>
        <taxon>Pteriomorphia</taxon>
        <taxon>Ostreida</taxon>
        <taxon>Ostreoidea</taxon>
        <taxon>Ostreidae</taxon>
        <taxon>Crassostrea</taxon>
    </lineage>
</organism>
<dbReference type="PANTHER" id="PTHR28467">
    <property type="entry name" value="PAXIP1-ASSOCIATED GLUTAMATE-RICH PROTEIN 1"/>
    <property type="match status" value="1"/>
</dbReference>
<reference evidence="3" key="1">
    <citation type="submission" date="2025-08" db="UniProtKB">
        <authorList>
            <consortium name="RefSeq"/>
        </authorList>
    </citation>
    <scope>IDENTIFICATION</scope>
    <source>
        <tissue evidence="3">Whole sample</tissue>
    </source>
</reference>
<dbReference type="GeneID" id="111132853"/>
<dbReference type="InterPro" id="IPR028213">
    <property type="entry name" value="PA1"/>
</dbReference>
<keyword evidence="2" id="KW-1185">Reference proteome</keyword>
<evidence type="ECO:0000313" key="3">
    <source>
        <dbReference type="RefSeq" id="XP_022336450.1"/>
    </source>
</evidence>
<dbReference type="AlphaFoldDB" id="A0A8B8E8I1"/>
<dbReference type="KEGG" id="cvn:111132853"/>
<feature type="compositionally biased region" description="Low complexity" evidence="1">
    <location>
        <begin position="188"/>
        <end position="206"/>
    </location>
</feature>
<evidence type="ECO:0000256" key="1">
    <source>
        <dbReference type="SAM" id="MobiDB-lite"/>
    </source>
</evidence>
<dbReference type="GO" id="GO:0044666">
    <property type="term" value="C:MLL3/4 complex"/>
    <property type="evidence" value="ECO:0007669"/>
    <property type="project" value="TreeGrafter"/>
</dbReference>
<accession>A0A8B8E8I1</accession>
<dbReference type="PANTHER" id="PTHR28467:SF1">
    <property type="entry name" value="PAXIP1-ASSOCIATED GLUTAMATE-RICH PROTEIN 1"/>
    <property type="match status" value="1"/>
</dbReference>
<feature type="compositionally biased region" description="Low complexity" evidence="1">
    <location>
        <begin position="159"/>
        <end position="180"/>
    </location>
</feature>
<feature type="region of interest" description="Disordered" evidence="1">
    <location>
        <begin position="59"/>
        <end position="230"/>
    </location>
</feature>
<gene>
    <name evidence="3" type="primary">LOC111132853</name>
</gene>
<feature type="compositionally biased region" description="Basic and acidic residues" evidence="1">
    <location>
        <begin position="61"/>
        <end position="89"/>
    </location>
</feature>
<sequence length="230" mass="25575">MGTNTDDWQIQGSDEEKYDPMKKGNGTWCPRPEDIVKLYEALAKEKILKLEWKCPGRHLAKKPEKSQSDVEMREEVKPEPIQQPKEETKQVLTTEFDFDDDDIGTTPKVTPQRMPGNRTPRTQKKVATMDKILQDVLKQRIQNSADRESKRRFQRSPRTPGSTPVKSPSVSSGSSPSKPSAVETAPLTTSGGTSSTVTSVTNVTNTEISETNPQEMETAPSTDAQNTAIK</sequence>
<dbReference type="OrthoDB" id="10067843at2759"/>
<dbReference type="GO" id="GO:0030331">
    <property type="term" value="F:nuclear estrogen receptor binding"/>
    <property type="evidence" value="ECO:0007669"/>
    <property type="project" value="TreeGrafter"/>
</dbReference>
<dbReference type="Pfam" id="PF15364">
    <property type="entry name" value="PAXIP1_C"/>
    <property type="match status" value="1"/>
</dbReference>